<reference evidence="5 6" key="1">
    <citation type="submission" date="2020-02" db="EMBL/GenBank/DDBJ databases">
        <title>Pseudomonas Putida W5 Complete Genome Assembly.</title>
        <authorList>
            <person name="Yuan Z.-C."/>
            <person name="Shaw G.A."/>
            <person name="Cusano A.D."/>
            <person name="Caddey B.J."/>
            <person name="Weselowski B.J."/>
        </authorList>
    </citation>
    <scope>NUCLEOTIDE SEQUENCE [LARGE SCALE GENOMIC DNA]</scope>
    <source>
        <strain evidence="5 6">W5</strain>
    </source>
</reference>
<dbReference type="InterPro" id="IPR058625">
    <property type="entry name" value="MdtA-like_BSH"/>
</dbReference>
<dbReference type="Proteomes" id="UP000464480">
    <property type="component" value="Chromosome"/>
</dbReference>
<protein>
    <submittedName>
        <fullName evidence="5">HlyD family secretion protein</fullName>
    </submittedName>
</protein>
<evidence type="ECO:0000313" key="6">
    <source>
        <dbReference type="Proteomes" id="UP000464480"/>
    </source>
</evidence>
<dbReference type="RefSeq" id="WP_159410616.1">
    <property type="nucleotide sequence ID" value="NZ_CP026115.2"/>
</dbReference>
<evidence type="ECO:0000313" key="5">
    <source>
        <dbReference type="EMBL" id="QHG65270.1"/>
    </source>
</evidence>
<comment type="similarity">
    <text evidence="1">Belongs to the membrane fusion protein (MFP) (TC 8.A.1) family.</text>
</comment>
<dbReference type="InterPro" id="IPR050739">
    <property type="entry name" value="MFP"/>
</dbReference>
<name>A0A6I6XV64_PSEPU</name>
<dbReference type="EMBL" id="CP026115">
    <property type="protein sequence ID" value="QHG65270.1"/>
    <property type="molecule type" value="Genomic_DNA"/>
</dbReference>
<organism evidence="5 6">
    <name type="scientific">Pseudomonas putida</name>
    <name type="common">Arthrobacter siderocapsulatus</name>
    <dbReference type="NCBI Taxonomy" id="303"/>
    <lineage>
        <taxon>Bacteria</taxon>
        <taxon>Pseudomonadati</taxon>
        <taxon>Pseudomonadota</taxon>
        <taxon>Gammaproteobacteria</taxon>
        <taxon>Pseudomonadales</taxon>
        <taxon>Pseudomonadaceae</taxon>
        <taxon>Pseudomonas</taxon>
    </lineage>
</organism>
<evidence type="ECO:0000256" key="1">
    <source>
        <dbReference type="ARBA" id="ARBA00009477"/>
    </source>
</evidence>
<feature type="domain" description="Multidrug resistance protein MdtA-like barrel-sandwich hybrid" evidence="3">
    <location>
        <begin position="70"/>
        <end position="263"/>
    </location>
</feature>
<feature type="domain" description="CusB-like beta-barrel" evidence="4">
    <location>
        <begin position="268"/>
        <end position="311"/>
    </location>
</feature>
<accession>A0A6I6XV64</accession>
<dbReference type="InterPro" id="IPR058792">
    <property type="entry name" value="Beta-barrel_RND_2"/>
</dbReference>
<evidence type="ECO:0000259" key="4">
    <source>
        <dbReference type="Pfam" id="PF25954"/>
    </source>
</evidence>
<dbReference type="Gene3D" id="2.40.30.170">
    <property type="match status" value="1"/>
</dbReference>
<proteinExistence type="inferred from homology"/>
<dbReference type="PANTHER" id="PTHR30386">
    <property type="entry name" value="MEMBRANE FUSION SUBUNIT OF EMRAB-TOLC MULTIDRUG EFFLUX PUMP"/>
    <property type="match status" value="1"/>
</dbReference>
<evidence type="ECO:0000256" key="2">
    <source>
        <dbReference type="SAM" id="Phobius"/>
    </source>
</evidence>
<keyword evidence="2" id="KW-0472">Membrane</keyword>
<dbReference type="Gene3D" id="2.40.50.100">
    <property type="match status" value="1"/>
</dbReference>
<dbReference type="Pfam" id="PF25954">
    <property type="entry name" value="Beta-barrel_RND_2"/>
    <property type="match status" value="1"/>
</dbReference>
<dbReference type="Pfam" id="PF25917">
    <property type="entry name" value="BSH_RND"/>
    <property type="match status" value="1"/>
</dbReference>
<dbReference type="AlphaFoldDB" id="A0A6I6XV64"/>
<keyword evidence="2" id="KW-1133">Transmembrane helix</keyword>
<evidence type="ECO:0000259" key="3">
    <source>
        <dbReference type="Pfam" id="PF25917"/>
    </source>
</evidence>
<dbReference type="GO" id="GO:0055085">
    <property type="term" value="P:transmembrane transport"/>
    <property type="evidence" value="ECO:0007669"/>
    <property type="project" value="InterPro"/>
</dbReference>
<keyword evidence="2" id="KW-0812">Transmembrane</keyword>
<gene>
    <name evidence="5" type="ORF">C2H86_13000</name>
</gene>
<dbReference type="SUPFAM" id="SSF111369">
    <property type="entry name" value="HlyD-like secretion proteins"/>
    <property type="match status" value="2"/>
</dbReference>
<feature type="transmembrane region" description="Helical" evidence="2">
    <location>
        <begin position="28"/>
        <end position="49"/>
    </location>
</feature>
<dbReference type="PANTHER" id="PTHR30386:SF24">
    <property type="entry name" value="MULTIDRUG RESISTANCE EFFLUX PUMP"/>
    <property type="match status" value="1"/>
</dbReference>
<sequence>MNAQVDIKPGTRLDSDTTPRKPIGRATVLRLGALALAIIAGTAYANHWWASGRFIEDTDDAYVGAEVTVISAKVPGYISEVAVVDNQFVKAGDLLARIDVRDYNAALAKADGAVAAQHARLANLDAVELLQQALISQAKAQIDARSAEAQRAMDDRVRYQNLVQSQAVSVQSAQRVDTAWKTAQADRVHAQAGLLAARQQLAVIDTQRQQTRAALAQAEADREQARLNVGYTELRAPVDGYVGNRRAKVGAYAAAGSQLISVVPAHGLWVDANFKEDQLARMQVGQVVSITADILPGRTFHGRVESIAPATGAQFSVLPPENATGNFTKIVQRVPVRVRLADDDADFGALRPGLSVYAEINTKAPRAAQPDLAAANRQ</sequence>